<reference evidence="2" key="1">
    <citation type="submission" date="2017-11" db="EMBL/GenBank/DDBJ databases">
        <title>Three new genomes from thermophilic consortium.</title>
        <authorList>
            <person name="Quaggio R."/>
            <person name="Amgarten D."/>
            <person name="Setubal J.C."/>
        </authorList>
    </citation>
    <scope>NUCLEOTIDE SEQUENCE</scope>
    <source>
        <strain evidence="2">ZCTH01-B2</strain>
    </source>
</reference>
<dbReference type="AlphaFoldDB" id="A0A953IAA7"/>
<proteinExistence type="predicted"/>
<keyword evidence="1" id="KW-1133">Transmembrane helix</keyword>
<feature type="transmembrane region" description="Helical" evidence="1">
    <location>
        <begin position="318"/>
        <end position="334"/>
    </location>
</feature>
<dbReference type="Proteomes" id="UP000732377">
    <property type="component" value="Unassembled WGS sequence"/>
</dbReference>
<evidence type="ECO:0000256" key="1">
    <source>
        <dbReference type="SAM" id="Phobius"/>
    </source>
</evidence>
<accession>A0A953IAA7</accession>
<feature type="transmembrane region" description="Helical" evidence="1">
    <location>
        <begin position="58"/>
        <end position="80"/>
    </location>
</feature>
<name>A0A953IAA7_SYMTR</name>
<evidence type="ECO:0000313" key="3">
    <source>
        <dbReference type="Proteomes" id="UP000732377"/>
    </source>
</evidence>
<feature type="transmembrane region" description="Helical" evidence="1">
    <location>
        <begin position="138"/>
        <end position="162"/>
    </location>
</feature>
<evidence type="ECO:0000313" key="2">
    <source>
        <dbReference type="EMBL" id="MBY6277338.1"/>
    </source>
</evidence>
<gene>
    <name evidence="2" type="ORF">CWE10_14220</name>
</gene>
<feature type="transmembrane region" description="Helical" evidence="1">
    <location>
        <begin position="174"/>
        <end position="195"/>
    </location>
</feature>
<feature type="transmembrane region" description="Helical" evidence="1">
    <location>
        <begin position="401"/>
        <end position="420"/>
    </location>
</feature>
<dbReference type="EMBL" id="PIUK01000166">
    <property type="protein sequence ID" value="MBY6277338.1"/>
    <property type="molecule type" value="Genomic_DNA"/>
</dbReference>
<keyword evidence="1" id="KW-0472">Membrane</keyword>
<sequence>MIGIAILVIFLVFAGLMISGRLPALLSLPLMALSIALVAGIPGSEIISEVIEAGVLRLSSAYVSVIFGAILGQVMMTTGITEKIIKKAAELGGENRTLVSIVMCAATALLFTTLSGLGAIIMVGSIVLPILATVGVPAMVAAGSFLLSIGCGMAVNLTNWAYWTTLTNIQLSDIRGFSLVVVALTAMTALVYLFVELRRAENSRTAAWAMPASGEEIRSDAPWYSLITPLIPLVLVLGFKLPIVTAFICGIAYALLTTSRSVAQFVNTFSRCAFKGVSDAAPAVMLMISIGMVLKAVMHPAVAEALTGPLSAILPRGAVGYVLFFSVLAPLALYRGPLNMYGLGSGIVSLLSGLGVLPPLAITAGFLATERMQVIGDPTNTHNVWVANFTKVDVDKLTLKLLPYLWVLTAAVAVVAAIMFM</sequence>
<organism evidence="2 3">
    <name type="scientific">Symbiobacterium thermophilum</name>
    <dbReference type="NCBI Taxonomy" id="2734"/>
    <lineage>
        <taxon>Bacteria</taxon>
        <taxon>Bacillati</taxon>
        <taxon>Bacillota</taxon>
        <taxon>Clostridia</taxon>
        <taxon>Eubacteriales</taxon>
        <taxon>Symbiobacteriaceae</taxon>
        <taxon>Symbiobacterium</taxon>
    </lineage>
</organism>
<comment type="caution">
    <text evidence="2">The sequence shown here is derived from an EMBL/GenBank/DDBJ whole genome shotgun (WGS) entry which is preliminary data.</text>
</comment>
<feature type="transmembrane region" description="Helical" evidence="1">
    <location>
        <begin position="230"/>
        <end position="256"/>
    </location>
</feature>
<feature type="transmembrane region" description="Helical" evidence="1">
    <location>
        <begin position="277"/>
        <end position="298"/>
    </location>
</feature>
<protein>
    <submittedName>
        <fullName evidence="2">C4-dicarboxylate ABC transporter</fullName>
    </submittedName>
</protein>
<dbReference type="RefSeq" id="WP_273380536.1">
    <property type="nucleotide sequence ID" value="NZ_PIUK01000166.1"/>
</dbReference>
<feature type="transmembrane region" description="Helical" evidence="1">
    <location>
        <begin position="101"/>
        <end position="132"/>
    </location>
</feature>
<keyword evidence="1" id="KW-0812">Transmembrane</keyword>
<feature type="transmembrane region" description="Helical" evidence="1">
    <location>
        <begin position="346"/>
        <end position="368"/>
    </location>
</feature>